<reference evidence="1 2" key="1">
    <citation type="submission" date="2014-07" db="EMBL/GenBank/DDBJ databases">
        <title>Genome Sequencing of Dermacoccus nishinomiyaensis.</title>
        <authorList>
            <person name="Hong K.W."/>
            <person name="Chan K.G."/>
        </authorList>
    </citation>
    <scope>NUCLEOTIDE SEQUENCE [LARGE SCALE GENOMIC DNA]</scope>
    <source>
        <strain evidence="1 2">M25</strain>
    </source>
</reference>
<dbReference type="Gene3D" id="3.40.630.30">
    <property type="match status" value="1"/>
</dbReference>
<organism evidence="1 2">
    <name type="scientific">Dermacoccus nishinomiyaensis</name>
    <dbReference type="NCBI Taxonomy" id="1274"/>
    <lineage>
        <taxon>Bacteria</taxon>
        <taxon>Bacillati</taxon>
        <taxon>Actinomycetota</taxon>
        <taxon>Actinomycetes</taxon>
        <taxon>Micrococcales</taxon>
        <taxon>Dermacoccaceae</taxon>
        <taxon>Dermacoccus</taxon>
    </lineage>
</organism>
<dbReference type="eggNOG" id="COG1670">
    <property type="taxonomic scope" value="Bacteria"/>
</dbReference>
<accession>A0A075JGD5</accession>
<dbReference type="HOGENOM" id="CLU_013985_3_2_11"/>
<dbReference type="GO" id="GO:0016747">
    <property type="term" value="F:acyltransferase activity, transferring groups other than amino-acyl groups"/>
    <property type="evidence" value="ECO:0007669"/>
    <property type="project" value="InterPro"/>
</dbReference>
<evidence type="ECO:0000313" key="2">
    <source>
        <dbReference type="Proteomes" id="UP000027986"/>
    </source>
</evidence>
<dbReference type="InterPro" id="IPR016181">
    <property type="entry name" value="Acyl_CoA_acyltransferase"/>
</dbReference>
<dbReference type="STRING" id="1274.HX89_10315"/>
<dbReference type="AlphaFoldDB" id="A0A075JGD5"/>
<dbReference type="OrthoDB" id="5358891at2"/>
<sequence length="172" mass="19697">MLRPATDADQENVRTWRNHDEVRAVSLTQHVISADEHAAWWANTKDNPSRHVLIYERGGVPSGVVTFFDLDVDAKTSWWGYYLDNDGLTARGELLPAWIQIQREAVKYADAELGLDSLDAEVLEINEGVRRFNKRNGFTELETQNREIGGENVAVIHVRRERPRTDRQEPTS</sequence>
<dbReference type="KEGG" id="dni:HX89_10315"/>
<dbReference type="SUPFAM" id="SSF55729">
    <property type="entry name" value="Acyl-CoA N-acyltransferases (Nat)"/>
    <property type="match status" value="1"/>
</dbReference>
<dbReference type="InterPro" id="IPR000182">
    <property type="entry name" value="GNAT_dom"/>
</dbReference>
<dbReference type="EMBL" id="CP008889">
    <property type="protein sequence ID" value="AIF41271.1"/>
    <property type="molecule type" value="Genomic_DNA"/>
</dbReference>
<evidence type="ECO:0000313" key="1">
    <source>
        <dbReference type="EMBL" id="AIF41271.1"/>
    </source>
</evidence>
<gene>
    <name evidence="1" type="ORF">HX89_10315</name>
</gene>
<dbReference type="Pfam" id="PF13302">
    <property type="entry name" value="Acetyltransf_3"/>
    <property type="match status" value="1"/>
</dbReference>
<name>A0A075JGD5_9MICO</name>
<dbReference type="Proteomes" id="UP000027986">
    <property type="component" value="Chromosome"/>
</dbReference>
<proteinExistence type="predicted"/>
<protein>
    <submittedName>
        <fullName evidence="1">Peptide chain release factor 2</fullName>
    </submittedName>
</protein>
<keyword evidence="2" id="KW-1185">Reference proteome</keyword>
<dbReference type="RefSeq" id="WP_006943601.1">
    <property type="nucleotide sequence ID" value="NZ_CAKZHM010000158.1"/>
</dbReference>
<dbReference type="GeneID" id="41841515"/>